<organism evidence="1 2">
    <name type="scientific">Rhodoferax mekongensis</name>
    <dbReference type="NCBI Taxonomy" id="3068341"/>
    <lineage>
        <taxon>Bacteria</taxon>
        <taxon>Pseudomonadati</taxon>
        <taxon>Pseudomonadota</taxon>
        <taxon>Betaproteobacteria</taxon>
        <taxon>Burkholderiales</taxon>
        <taxon>Comamonadaceae</taxon>
        <taxon>Rhodoferax</taxon>
    </lineage>
</organism>
<reference evidence="1 2" key="1">
    <citation type="submission" date="2023-08" db="EMBL/GenBank/DDBJ databases">
        <title>Rhodoferax potami sp. nov. and Rhodoferax mekongensis sp. nov., isolated from the Mekong River in Thailand.</title>
        <authorList>
            <person name="Kitikhun S."/>
            <person name="Charoenyingcharoen P."/>
            <person name="Siriarchawattana P."/>
            <person name="Likhitrattanapisal S."/>
            <person name="Nilsakha T."/>
            <person name="Chanpet A."/>
            <person name="Rattanawaree P."/>
            <person name="Ingsriswang S."/>
        </authorList>
    </citation>
    <scope>NUCLEOTIDE SEQUENCE [LARGE SCALE GENOMIC DNA]</scope>
    <source>
        <strain evidence="1 2">TBRC 17307</strain>
    </source>
</reference>
<dbReference type="RefSeq" id="WP_313866528.1">
    <property type="nucleotide sequence ID" value="NZ_CP132507.1"/>
</dbReference>
<gene>
    <name evidence="1" type="ORF">RAN89_12010</name>
</gene>
<dbReference type="Proteomes" id="UP001302257">
    <property type="component" value="Chromosome"/>
</dbReference>
<sequence length="157" mass="17190">MAILKKLTLRRHGCCKVMTGSGVTLLRTKATFSIVWQNQKAGNMRWTSSSFINGIQTLFRGNSNERGEASSSSIQEIREAMLRAMGSAASTQFPVIQLRVTYADDVQDLWYLRGDVLAAIASFDGEALAREKLAAISELFVGLVPSTLTAKSGMLKR</sequence>
<accession>A0ABZ0AVT8</accession>
<keyword evidence="2" id="KW-1185">Reference proteome</keyword>
<proteinExistence type="predicted"/>
<evidence type="ECO:0000313" key="2">
    <source>
        <dbReference type="Proteomes" id="UP001302257"/>
    </source>
</evidence>
<protein>
    <submittedName>
        <fullName evidence="1">Uncharacterized protein</fullName>
    </submittedName>
</protein>
<dbReference type="EMBL" id="CP132507">
    <property type="protein sequence ID" value="WNO03640.1"/>
    <property type="molecule type" value="Genomic_DNA"/>
</dbReference>
<evidence type="ECO:0000313" key="1">
    <source>
        <dbReference type="EMBL" id="WNO03640.1"/>
    </source>
</evidence>
<name>A0ABZ0AVT8_9BURK</name>